<reference evidence="2 3" key="1">
    <citation type="journal article" date="2018" name="J. Invertebr. Pathol.">
        <title>Morphological, genetic and biological characterisation of a novel alphabaculovirus isolated from Cryptophlebia peltastica (Lepidoptera: Tortricidae).</title>
        <authorList>
            <person name="Marsberg T."/>
            <person name="Jukes M.D."/>
            <person name="Krejmer-Rabalska M."/>
            <person name="Rabalski L."/>
            <person name="Knox C.M."/>
            <person name="Moore S.D."/>
            <person name="Hill M.P."/>
            <person name="Szewczyk B."/>
        </authorList>
    </citation>
    <scope>NUCLEOTIDE SEQUENCE [LARGE SCALE GENOMIC DNA]</scope>
    <source>
        <strain evidence="2">SA</strain>
    </source>
</reference>
<evidence type="ECO:0000313" key="3">
    <source>
        <dbReference type="Proteomes" id="UP000500845"/>
    </source>
</evidence>
<sequence>MIVIIVCFIIIVIILATLIILLKTDYEPAQTVLLRFDNSETPLIEPPSEIIIEGNSHECHKTLTPCNTHMDCDICREGLANCQQFDDRTVITMHDTDGNEIEKVIEAGESYCMALDRNRARSCNPNTGIWLLAESSTGFSLLCSCITPGLVTQLNMYEDCNVSVGCQPNGSIVDLHERPLRCQCNEGYVSDFNSETETPFCRPLTVRDVIYDQRFFHRAPCEAGFVRLDHPALHERYRQELRLNDICVADPCSIDPISGQRTLGKLMYYKNENSNIEYKYCSCPVVDALFAVYSPTNETMIGQSSANVSNACIRPFNQSLLFLRKLDYKFFWAQSDTTRSDDDVVAMVRVNQLSHERYASILYPYLTNHPDISHTGFMILKFSTAYTPRNEHLLDQNVTDISHQSLFDRYIQLSARTSSPCLYPGEEGRCITANHNDCIRRHGNAQVWTAETFTNSWCFLSRNGTLLRIWSPATRYRNNIYPVALRINVLFAILPNIRDYSVVALVQGNRVNTNNPTGLAEVLNTYSNYSVN</sequence>
<dbReference type="EMBL" id="MH394321">
    <property type="protein sequence ID" value="AXS67783.1"/>
    <property type="molecule type" value="Genomic_DNA"/>
</dbReference>
<dbReference type="Pfam" id="PF05092">
    <property type="entry name" value="PIF"/>
    <property type="match status" value="1"/>
</dbReference>
<evidence type="ECO:0000256" key="1">
    <source>
        <dbReference type="SAM" id="Phobius"/>
    </source>
</evidence>
<accession>A0A346RNY6</accession>
<protein>
    <submittedName>
        <fullName evidence="2">Pif1</fullName>
    </submittedName>
</protein>
<dbReference type="InterPro" id="IPR007784">
    <property type="entry name" value="PIR"/>
</dbReference>
<dbReference type="Proteomes" id="UP000500845">
    <property type="component" value="Segment"/>
</dbReference>
<proteinExistence type="predicted"/>
<evidence type="ECO:0000313" key="2">
    <source>
        <dbReference type="EMBL" id="AXS67783.1"/>
    </source>
</evidence>
<organism evidence="2 3">
    <name type="scientific">Cryptophlebia peltastica nucleopolyhedrovirus</name>
    <dbReference type="NCBI Taxonomy" id="2304025"/>
    <lineage>
        <taxon>Viruses</taxon>
        <taxon>Viruses incertae sedis</taxon>
        <taxon>Naldaviricetes</taxon>
        <taxon>Lefavirales</taxon>
        <taxon>Baculoviridae</taxon>
        <taxon>Alphabaculovirus</taxon>
        <taxon>Alphabaculovirus crypeltasticae</taxon>
    </lineage>
</organism>
<dbReference type="GeneID" id="65102236"/>
<dbReference type="KEGG" id="vg:65102236"/>
<keyword evidence="1" id="KW-1133">Transmembrane helix</keyword>
<dbReference type="RefSeq" id="YP_010086991.1">
    <property type="nucleotide sequence ID" value="NC_055500.1"/>
</dbReference>
<feature type="transmembrane region" description="Helical" evidence="1">
    <location>
        <begin position="5"/>
        <end position="22"/>
    </location>
</feature>
<keyword evidence="1" id="KW-0812">Transmembrane</keyword>
<keyword evidence="3" id="KW-1185">Reference proteome</keyword>
<keyword evidence="1" id="KW-0472">Membrane</keyword>
<name>A0A346RNY6_9ABAC</name>